<dbReference type="EMBL" id="LN736369">
    <property type="protein sequence ID" value="CEP64042.1"/>
    <property type="molecule type" value="Genomic_DNA"/>
</dbReference>
<dbReference type="InterPro" id="IPR000719">
    <property type="entry name" value="Prot_kinase_dom"/>
</dbReference>
<evidence type="ECO:0000256" key="1">
    <source>
        <dbReference type="ARBA" id="ARBA00022527"/>
    </source>
</evidence>
<protein>
    <submittedName>
        <fullName evidence="13">LALA0S10e00892g1_1</fullName>
    </submittedName>
</protein>
<dbReference type="Gene3D" id="1.10.510.10">
    <property type="entry name" value="Transferase(Phosphotransferase) domain 1"/>
    <property type="match status" value="1"/>
</dbReference>
<evidence type="ECO:0000256" key="8">
    <source>
        <dbReference type="PIRSR" id="PIRSR630616-3"/>
    </source>
</evidence>
<dbReference type="SUPFAM" id="SSF56112">
    <property type="entry name" value="Protein kinase-like (PK-like)"/>
    <property type="match status" value="1"/>
</dbReference>
<gene>
    <name evidence="13" type="ORF">LALA0_S10e00892g</name>
</gene>
<keyword evidence="2" id="KW-0808">Transferase</keyword>
<evidence type="ECO:0000259" key="12">
    <source>
        <dbReference type="PROSITE" id="PS50011"/>
    </source>
</evidence>
<feature type="region of interest" description="Disordered" evidence="11">
    <location>
        <begin position="452"/>
        <end position="500"/>
    </location>
</feature>
<evidence type="ECO:0000256" key="2">
    <source>
        <dbReference type="ARBA" id="ARBA00022679"/>
    </source>
</evidence>
<comment type="similarity">
    <text evidence="10">Belongs to the protein kinase superfamily.</text>
</comment>
<feature type="compositionally biased region" description="Low complexity" evidence="11">
    <location>
        <begin position="466"/>
        <end position="481"/>
    </location>
</feature>
<evidence type="ECO:0000256" key="4">
    <source>
        <dbReference type="ARBA" id="ARBA00022777"/>
    </source>
</evidence>
<dbReference type="InterPro" id="IPR008271">
    <property type="entry name" value="Ser/Thr_kinase_AS"/>
</dbReference>
<evidence type="ECO:0000256" key="11">
    <source>
        <dbReference type="SAM" id="MobiDB-lite"/>
    </source>
</evidence>
<dbReference type="OrthoDB" id="40902at2759"/>
<proteinExistence type="inferred from homology"/>
<dbReference type="InterPro" id="IPR030616">
    <property type="entry name" value="Aur-like"/>
</dbReference>
<dbReference type="GO" id="GO:0004674">
    <property type="term" value="F:protein serine/threonine kinase activity"/>
    <property type="evidence" value="ECO:0007669"/>
    <property type="project" value="UniProtKB-KW"/>
</dbReference>
<dbReference type="PANTHER" id="PTHR24350">
    <property type="entry name" value="SERINE/THREONINE-PROTEIN KINASE IAL-RELATED"/>
    <property type="match status" value="1"/>
</dbReference>
<dbReference type="PROSITE" id="PS50011">
    <property type="entry name" value="PROTEIN_KINASE_DOM"/>
    <property type="match status" value="1"/>
</dbReference>
<dbReference type="PROSITE" id="PS00108">
    <property type="entry name" value="PROTEIN_KINASE_ST"/>
    <property type="match status" value="1"/>
</dbReference>
<evidence type="ECO:0000256" key="3">
    <source>
        <dbReference type="ARBA" id="ARBA00022741"/>
    </source>
</evidence>
<keyword evidence="3 7" id="KW-0547">Nucleotide-binding</keyword>
<feature type="binding site" evidence="9">
    <location>
        <position position="54"/>
    </location>
    <ligand>
        <name>ATP</name>
        <dbReference type="ChEBI" id="CHEBI:30616"/>
    </ligand>
</feature>
<evidence type="ECO:0000313" key="14">
    <source>
        <dbReference type="Proteomes" id="UP000054304"/>
    </source>
</evidence>
<dbReference type="SMART" id="SM00220">
    <property type="entry name" value="S_TKc"/>
    <property type="match status" value="1"/>
</dbReference>
<sequence length="500" mass="56143">MSSEEAWPQRRGNLDFEEAIRCKYVTKNNQLGDGCFSVVKECMNIHTRDLFAMKLISKKTVQGKLWLIQREVSLLKDMSTRIRELELSGAQNHDTFEGHHHVLQLFDYFETAQHIVLVTQLCDHGDLYENIIEAGSLHLARQARPYTACLLSAIHFLHENGVVHRDVKAENVIFRRRVTELSEFARRGSDYDPTAHDLVLADFGLATKLNSSEDELRECVGTISYLAPEVMKCQGISRLPPAEQKKIAPYDQSIDVWALGVLAYFMMTGYMPFDCDTDAETRKCILEGDYYVEDGLRDEHDADNSLFWNFIHLCFNVNASERPSAHDLRKHPFVRAFFEDSDPSEPFGNRIRLQKSVSSSSLHKLQTPSRSVSSTSISHLGSSESRATIKRNASRDEELNKIRETLKKTLSMASLRPAQPVRNANKDNSTFMLAPVPPTGSLMNGCLSLTPESKSNFNTPPSLSRTASSNNISPPASASTALTGMDSSSSRKRAGARFDM</sequence>
<name>A0A0C7NCJ4_9SACH</name>
<evidence type="ECO:0000256" key="5">
    <source>
        <dbReference type="ARBA" id="ARBA00022840"/>
    </source>
</evidence>
<dbReference type="GO" id="GO:0005634">
    <property type="term" value="C:nucleus"/>
    <property type="evidence" value="ECO:0007669"/>
    <property type="project" value="EnsemblFungi"/>
</dbReference>
<dbReference type="HOGENOM" id="CLU_465513_0_0_1"/>
<feature type="binding site" evidence="7">
    <location>
        <begin position="170"/>
        <end position="171"/>
    </location>
    <ligand>
        <name>ATP</name>
        <dbReference type="ChEBI" id="CHEBI:30616"/>
    </ligand>
</feature>
<dbReference type="PROSITE" id="PS00107">
    <property type="entry name" value="PROTEIN_KINASE_ATP"/>
    <property type="match status" value="1"/>
</dbReference>
<evidence type="ECO:0000256" key="6">
    <source>
        <dbReference type="PIRSR" id="PIRSR630616-1"/>
    </source>
</evidence>
<dbReference type="STRING" id="1245769.A0A0C7NCJ4"/>
<feature type="binding site" evidence="7">
    <location>
        <position position="202"/>
    </location>
    <ligand>
        <name>ATP</name>
        <dbReference type="ChEBI" id="CHEBI:30616"/>
    </ligand>
</feature>
<keyword evidence="4" id="KW-0418">Kinase</keyword>
<dbReference type="Pfam" id="PF00069">
    <property type="entry name" value="Pkinase"/>
    <property type="match status" value="1"/>
</dbReference>
<dbReference type="GO" id="GO:1904547">
    <property type="term" value="P:regulation of cellular response to glucose starvation"/>
    <property type="evidence" value="ECO:0007669"/>
    <property type="project" value="EnsemblFungi"/>
</dbReference>
<feature type="domain" description="Protein kinase" evidence="12">
    <location>
        <begin position="25"/>
        <end position="334"/>
    </location>
</feature>
<dbReference type="GO" id="GO:0005737">
    <property type="term" value="C:cytoplasm"/>
    <property type="evidence" value="ECO:0007669"/>
    <property type="project" value="EnsemblFungi"/>
</dbReference>
<keyword evidence="5 7" id="KW-0067">ATP-binding</keyword>
<accession>A0A0C7NCJ4</accession>
<dbReference type="RefSeq" id="XP_022630252.1">
    <property type="nucleotide sequence ID" value="XM_022775379.1"/>
</dbReference>
<dbReference type="GO" id="GO:0005524">
    <property type="term" value="F:ATP binding"/>
    <property type="evidence" value="ECO:0007669"/>
    <property type="project" value="UniProtKB-UniRule"/>
</dbReference>
<feature type="compositionally biased region" description="Low complexity" evidence="11">
    <location>
        <begin position="369"/>
        <end position="378"/>
    </location>
</feature>
<evidence type="ECO:0000256" key="7">
    <source>
        <dbReference type="PIRSR" id="PIRSR630616-2"/>
    </source>
</evidence>
<dbReference type="Proteomes" id="UP000054304">
    <property type="component" value="Unassembled WGS sequence"/>
</dbReference>
<dbReference type="AlphaFoldDB" id="A0A0C7NCJ4"/>
<evidence type="ECO:0000313" key="13">
    <source>
        <dbReference type="EMBL" id="CEP64042.1"/>
    </source>
</evidence>
<keyword evidence="14" id="KW-1185">Reference proteome</keyword>
<feature type="cross-link" description="Glycyl lysine isopeptide (Lys-Gly) (interchain with G-Cter in SUMO2)" evidence="8">
    <location>
        <position position="168"/>
    </location>
</feature>
<dbReference type="InterPro" id="IPR011009">
    <property type="entry name" value="Kinase-like_dom_sf"/>
</dbReference>
<reference evidence="13 14" key="1">
    <citation type="submission" date="2014-12" db="EMBL/GenBank/DDBJ databases">
        <authorList>
            <person name="Neuveglise Cecile"/>
        </authorList>
    </citation>
    <scope>NUCLEOTIDE SEQUENCE [LARGE SCALE GENOMIC DNA]</scope>
    <source>
        <strain evidence="13 14">CBS 12615</strain>
    </source>
</reference>
<dbReference type="GeneID" id="34687569"/>
<feature type="compositionally biased region" description="Polar residues" evidence="11">
    <location>
        <begin position="358"/>
        <end position="368"/>
    </location>
</feature>
<feature type="active site" description="Proton acceptor" evidence="6">
    <location>
        <position position="166"/>
    </location>
</feature>
<organism evidence="13 14">
    <name type="scientific">Lachancea lanzarotensis</name>
    <dbReference type="NCBI Taxonomy" id="1245769"/>
    <lineage>
        <taxon>Eukaryota</taxon>
        <taxon>Fungi</taxon>
        <taxon>Dikarya</taxon>
        <taxon>Ascomycota</taxon>
        <taxon>Saccharomycotina</taxon>
        <taxon>Saccharomycetes</taxon>
        <taxon>Saccharomycetales</taxon>
        <taxon>Saccharomycetaceae</taxon>
        <taxon>Lachancea</taxon>
    </lineage>
</organism>
<evidence type="ECO:0000256" key="9">
    <source>
        <dbReference type="PROSITE-ProRule" id="PRU10141"/>
    </source>
</evidence>
<dbReference type="InterPro" id="IPR017441">
    <property type="entry name" value="Protein_kinase_ATP_BS"/>
</dbReference>
<feature type="region of interest" description="Disordered" evidence="11">
    <location>
        <begin position="358"/>
        <end position="399"/>
    </location>
</feature>
<feature type="compositionally biased region" description="Basic residues" evidence="11">
    <location>
        <begin position="490"/>
        <end position="500"/>
    </location>
</feature>
<keyword evidence="1 10" id="KW-0723">Serine/threonine-protein kinase</keyword>
<feature type="compositionally biased region" description="Polar residues" evidence="11">
    <location>
        <begin position="452"/>
        <end position="465"/>
    </location>
</feature>
<evidence type="ECO:0000256" key="10">
    <source>
        <dbReference type="RuleBase" id="RU000304"/>
    </source>
</evidence>